<evidence type="ECO:0000313" key="12">
    <source>
        <dbReference type="EMBL" id="MBT0654413.1"/>
    </source>
</evidence>
<organism evidence="12 13">
    <name type="scientific">Geomobilimonas luticola</name>
    <dbReference type="NCBI Taxonomy" id="1114878"/>
    <lineage>
        <taxon>Bacteria</taxon>
        <taxon>Pseudomonadati</taxon>
        <taxon>Thermodesulfobacteriota</taxon>
        <taxon>Desulfuromonadia</taxon>
        <taxon>Geobacterales</taxon>
        <taxon>Geobacteraceae</taxon>
        <taxon>Geomobilimonas</taxon>
    </lineage>
</organism>
<dbReference type="InterPro" id="IPR014046">
    <property type="entry name" value="C-di-AMP_synthase"/>
</dbReference>
<keyword evidence="7 10" id="KW-0067">ATP-binding</keyword>
<keyword evidence="4 10" id="KW-0812">Transmembrane</keyword>
<dbReference type="SUPFAM" id="SSF143597">
    <property type="entry name" value="YojJ-like"/>
    <property type="match status" value="1"/>
</dbReference>
<dbReference type="PIRSF" id="PIRSF004793">
    <property type="entry name" value="UCP004793"/>
    <property type="match status" value="1"/>
</dbReference>
<dbReference type="Gene3D" id="3.40.1700.10">
    <property type="entry name" value="DNA integrity scanning protein, DisA, N-terminal domain"/>
    <property type="match status" value="1"/>
</dbReference>
<feature type="transmembrane region" description="Helical" evidence="10">
    <location>
        <begin position="6"/>
        <end position="25"/>
    </location>
</feature>
<dbReference type="EC" id="2.7.7.85" evidence="10"/>
<keyword evidence="5 10" id="KW-0548">Nucleotidyltransferase</keyword>
<reference evidence="12 13" key="1">
    <citation type="submission" date="2021-05" db="EMBL/GenBank/DDBJ databases">
        <title>The draft genome of Geobacter luticola JCM 17780.</title>
        <authorList>
            <person name="Xu Z."/>
            <person name="Masuda Y."/>
            <person name="Itoh H."/>
            <person name="Senoo K."/>
        </authorList>
    </citation>
    <scope>NUCLEOTIDE SEQUENCE [LARGE SCALE GENOMIC DNA]</scope>
    <source>
        <strain evidence="12 13">JCM 17780</strain>
    </source>
</reference>
<evidence type="ECO:0000256" key="1">
    <source>
        <dbReference type="ARBA" id="ARBA00000877"/>
    </source>
</evidence>
<evidence type="ECO:0000256" key="8">
    <source>
        <dbReference type="ARBA" id="ARBA00022989"/>
    </source>
</evidence>
<dbReference type="EMBL" id="JAHCVK010000010">
    <property type="protein sequence ID" value="MBT0654413.1"/>
    <property type="molecule type" value="Genomic_DNA"/>
</dbReference>
<accession>A0ABS5SGB6</accession>
<comment type="function">
    <text evidence="10">Catalyzes the condensation of 2 ATP molecules into cyclic di-AMP (c-di-AMP), a second messenger used to regulate differing processes in different bacteria.</text>
</comment>
<proteinExistence type="inferred from homology"/>
<comment type="caution">
    <text evidence="10">Lacks conserved residue(s) required for the propagation of feature annotation.</text>
</comment>
<keyword evidence="9 10" id="KW-0472">Membrane</keyword>
<dbReference type="PROSITE" id="PS51794">
    <property type="entry name" value="DAC"/>
    <property type="match status" value="1"/>
</dbReference>
<dbReference type="Pfam" id="PF02457">
    <property type="entry name" value="DAC"/>
    <property type="match status" value="1"/>
</dbReference>
<comment type="similarity">
    <text evidence="10">Belongs to the adenylate cyclase family. DacA/CdaA subfamily.</text>
</comment>
<keyword evidence="8 10" id="KW-1133">Transmembrane helix</keyword>
<evidence type="ECO:0000313" key="13">
    <source>
        <dbReference type="Proteomes" id="UP000756860"/>
    </source>
</evidence>
<gene>
    <name evidence="12" type="primary">cdaA</name>
    <name evidence="10" type="synonym">dacA</name>
    <name evidence="12" type="ORF">KI810_15245</name>
</gene>
<dbReference type="RefSeq" id="WP_214176420.1">
    <property type="nucleotide sequence ID" value="NZ_JAHCVK010000010.1"/>
</dbReference>
<name>A0ABS5SGB6_9BACT</name>
<evidence type="ECO:0000256" key="3">
    <source>
        <dbReference type="ARBA" id="ARBA00022679"/>
    </source>
</evidence>
<evidence type="ECO:0000259" key="11">
    <source>
        <dbReference type="PROSITE" id="PS51794"/>
    </source>
</evidence>
<dbReference type="PANTHER" id="PTHR34185:SF1">
    <property type="entry name" value="DIADENYLATE CYCLASE"/>
    <property type="match status" value="1"/>
</dbReference>
<evidence type="ECO:0000256" key="2">
    <source>
        <dbReference type="ARBA" id="ARBA00022475"/>
    </source>
</evidence>
<protein>
    <recommendedName>
        <fullName evidence="10">Diadenylate cyclase</fullName>
        <shortName evidence="10">DAC</shortName>
        <ecNumber evidence="10">2.7.7.85</ecNumber>
    </recommendedName>
    <alternativeName>
        <fullName evidence="10">Cyclic-di-AMP synthase</fullName>
        <shortName evidence="10">c-di-AMP synthase</shortName>
    </alternativeName>
</protein>
<evidence type="ECO:0000256" key="9">
    <source>
        <dbReference type="ARBA" id="ARBA00023136"/>
    </source>
</evidence>
<feature type="domain" description="DAC" evidence="11">
    <location>
        <begin position="81"/>
        <end position="238"/>
    </location>
</feature>
<evidence type="ECO:0000256" key="10">
    <source>
        <dbReference type="HAMAP-Rule" id="MF_01499"/>
    </source>
</evidence>
<keyword evidence="3 10" id="KW-0808">Transferase</keyword>
<dbReference type="InterPro" id="IPR036888">
    <property type="entry name" value="DNA_integrity_DisA_N_sf"/>
</dbReference>
<dbReference type="InterPro" id="IPR050338">
    <property type="entry name" value="DisA"/>
</dbReference>
<evidence type="ECO:0000256" key="7">
    <source>
        <dbReference type="ARBA" id="ARBA00022840"/>
    </source>
</evidence>
<sequence length="255" mass="28065">MVASLHNWQWLVDLLDILLLAYVIYRLMLLVKGSMAARVMFGLIVLLACHSLFQLTGFQTVNWLLDNLLGSIVLVLVIIFQHDIRRALVALSRSRYGKERDSEATSALIEELVMAAEGLAGKKIGALMVIERGMSLDTYMAVGTEIDAKVTSEIISSIFLPYSPIHDGAVIIQRGKLTRAGCFLPLTQNPDVNKALGTRHRAAIGLTEIADAVVIVVSEETGRISVAVGGKITRDLESETLRRVLSRLLEARWLT</sequence>
<comment type="subunit">
    <text evidence="10">Probably a homodimer.</text>
</comment>
<keyword evidence="6 10" id="KW-0547">Nucleotide-binding</keyword>
<comment type="catalytic activity">
    <reaction evidence="1 10">
        <text>2 ATP = 3',3'-c-di-AMP + 2 diphosphate</text>
        <dbReference type="Rhea" id="RHEA:35655"/>
        <dbReference type="ChEBI" id="CHEBI:30616"/>
        <dbReference type="ChEBI" id="CHEBI:33019"/>
        <dbReference type="ChEBI" id="CHEBI:71500"/>
        <dbReference type="EC" id="2.7.7.85"/>
    </reaction>
</comment>
<feature type="transmembrane region" description="Helical" evidence="10">
    <location>
        <begin position="61"/>
        <end position="80"/>
    </location>
</feature>
<evidence type="ECO:0000256" key="4">
    <source>
        <dbReference type="ARBA" id="ARBA00022692"/>
    </source>
</evidence>
<evidence type="ECO:0000256" key="5">
    <source>
        <dbReference type="ARBA" id="ARBA00022695"/>
    </source>
</evidence>
<comment type="caution">
    <text evidence="12">The sequence shown here is derived from an EMBL/GenBank/DDBJ whole genome shotgun (WGS) entry which is preliminary data.</text>
</comment>
<dbReference type="Pfam" id="PF19293">
    <property type="entry name" value="CdaA_N"/>
    <property type="match status" value="1"/>
</dbReference>
<dbReference type="GO" id="GO:0106408">
    <property type="term" value="F:diadenylate cyclase activity"/>
    <property type="evidence" value="ECO:0007669"/>
    <property type="project" value="UniProtKB-EC"/>
</dbReference>
<evidence type="ECO:0000256" key="6">
    <source>
        <dbReference type="ARBA" id="ARBA00022741"/>
    </source>
</evidence>
<keyword evidence="2 10" id="KW-1003">Cell membrane</keyword>
<dbReference type="NCBIfam" id="TIGR00159">
    <property type="entry name" value="diadenylate cyclase CdaA"/>
    <property type="match status" value="1"/>
</dbReference>
<dbReference type="PANTHER" id="PTHR34185">
    <property type="entry name" value="DIADENYLATE CYCLASE"/>
    <property type="match status" value="1"/>
</dbReference>
<dbReference type="InterPro" id="IPR003390">
    <property type="entry name" value="DNA_integrity_scan_DisA_N"/>
</dbReference>
<dbReference type="InterPro" id="IPR045585">
    <property type="entry name" value="CdaA_N"/>
</dbReference>
<feature type="transmembrane region" description="Helical" evidence="10">
    <location>
        <begin position="37"/>
        <end position="55"/>
    </location>
</feature>
<keyword evidence="13" id="KW-1185">Reference proteome</keyword>
<dbReference type="HAMAP" id="MF_01499">
    <property type="entry name" value="DacA"/>
    <property type="match status" value="1"/>
</dbReference>
<dbReference type="InterPro" id="IPR034701">
    <property type="entry name" value="CdaA"/>
</dbReference>
<dbReference type="Proteomes" id="UP000756860">
    <property type="component" value="Unassembled WGS sequence"/>
</dbReference>